<evidence type="ECO:0000313" key="3">
    <source>
        <dbReference type="EMBL" id="MFD1767233.1"/>
    </source>
</evidence>
<evidence type="ECO:0000256" key="1">
    <source>
        <dbReference type="SAM" id="MobiDB-lite"/>
    </source>
</evidence>
<comment type="caution">
    <text evidence="3">The sequence shown here is derived from an EMBL/GenBank/DDBJ whole genome shotgun (WGS) entry which is preliminary data.</text>
</comment>
<accession>A0ABW4MFI0</accession>
<feature type="chain" id="PRO_5046440447" description="Pentapeptide MXKDX repeat protein" evidence="2">
    <location>
        <begin position="48"/>
        <end position="134"/>
    </location>
</feature>
<organism evidence="3 4">
    <name type="scientific">Sphingorhabdus buctiana</name>
    <dbReference type="NCBI Taxonomy" id="1508805"/>
    <lineage>
        <taxon>Bacteria</taxon>
        <taxon>Pseudomonadati</taxon>
        <taxon>Pseudomonadota</taxon>
        <taxon>Alphaproteobacteria</taxon>
        <taxon>Sphingomonadales</taxon>
        <taxon>Sphingomonadaceae</taxon>
        <taxon>Sphingorhabdus</taxon>
    </lineage>
</organism>
<feature type="signal peptide" evidence="2">
    <location>
        <begin position="1"/>
        <end position="47"/>
    </location>
</feature>
<feature type="region of interest" description="Disordered" evidence="1">
    <location>
        <begin position="47"/>
        <end position="134"/>
    </location>
</feature>
<reference evidence="4" key="1">
    <citation type="journal article" date="2019" name="Int. J. Syst. Evol. Microbiol.">
        <title>The Global Catalogue of Microorganisms (GCM) 10K type strain sequencing project: providing services to taxonomists for standard genome sequencing and annotation.</title>
        <authorList>
            <consortium name="The Broad Institute Genomics Platform"/>
            <consortium name="The Broad Institute Genome Sequencing Center for Infectious Disease"/>
            <person name="Wu L."/>
            <person name="Ma J."/>
        </authorList>
    </citation>
    <scope>NUCLEOTIDE SEQUENCE [LARGE SCALE GENOMIC DNA]</scope>
    <source>
        <strain evidence="4">CGMCC 1.12449</strain>
    </source>
</reference>
<feature type="compositionally biased region" description="Low complexity" evidence="1">
    <location>
        <begin position="114"/>
        <end position="123"/>
    </location>
</feature>
<gene>
    <name evidence="3" type="ORF">ACFSAG_10310</name>
</gene>
<name>A0ABW4MFI0_9SPHN</name>
<evidence type="ECO:0000313" key="4">
    <source>
        <dbReference type="Proteomes" id="UP001597215"/>
    </source>
</evidence>
<feature type="compositionally biased region" description="Basic and acidic residues" evidence="1">
    <location>
        <begin position="69"/>
        <end position="92"/>
    </location>
</feature>
<keyword evidence="2" id="KW-0732">Signal</keyword>
<protein>
    <recommendedName>
        <fullName evidence="5">Pentapeptide MXKDX repeat protein</fullName>
    </recommendedName>
</protein>
<dbReference type="Proteomes" id="UP001597215">
    <property type="component" value="Unassembled WGS sequence"/>
</dbReference>
<keyword evidence="4" id="KW-1185">Reference proteome</keyword>
<evidence type="ECO:0008006" key="5">
    <source>
        <dbReference type="Google" id="ProtNLM"/>
    </source>
</evidence>
<dbReference type="EMBL" id="JBHUEL010000009">
    <property type="protein sequence ID" value="MFD1767233.1"/>
    <property type="molecule type" value="Genomic_DNA"/>
</dbReference>
<evidence type="ECO:0000256" key="2">
    <source>
        <dbReference type="SAM" id="SignalP"/>
    </source>
</evidence>
<sequence>MRTLTDPLGVCHAGWTSQPNLENMMRSFTSFLAALSLGALATAPAYADDSTMAPPKKPAATATKAKPAKPHDHCMKSGDKQMHDQMMKDHSGMKGKAGMRGMKCSDKAGKMKGMGKTKPATKPADMPMSEHEDM</sequence>
<proteinExistence type="predicted"/>